<dbReference type="AlphaFoldDB" id="A0A1X0D6B1"/>
<dbReference type="Proteomes" id="UP000192772">
    <property type="component" value="Unassembled WGS sequence"/>
</dbReference>
<evidence type="ECO:0000313" key="3">
    <source>
        <dbReference type="Proteomes" id="UP000192772"/>
    </source>
</evidence>
<evidence type="ECO:0000313" key="2">
    <source>
        <dbReference type="EMBL" id="ORA67280.1"/>
    </source>
</evidence>
<gene>
    <name evidence="2" type="ORF">BST23_08000</name>
</gene>
<proteinExistence type="predicted"/>
<dbReference type="GO" id="GO:0016740">
    <property type="term" value="F:transferase activity"/>
    <property type="evidence" value="ECO:0007669"/>
    <property type="project" value="UniProtKB-KW"/>
</dbReference>
<dbReference type="Pfam" id="PF02515">
    <property type="entry name" value="CoA_transf_3"/>
    <property type="match status" value="1"/>
</dbReference>
<dbReference type="Gene3D" id="3.40.50.10540">
    <property type="entry name" value="Crotonobetainyl-coa:carnitine coa-transferase, domain 1"/>
    <property type="match status" value="1"/>
</dbReference>
<dbReference type="PANTHER" id="PTHR48228:SF5">
    <property type="entry name" value="ALPHA-METHYLACYL-COA RACEMASE"/>
    <property type="match status" value="1"/>
</dbReference>
<organism evidence="2 3">
    <name type="scientific">Mycolicibacterium elephantis</name>
    <dbReference type="NCBI Taxonomy" id="81858"/>
    <lineage>
        <taxon>Bacteria</taxon>
        <taxon>Bacillati</taxon>
        <taxon>Actinomycetota</taxon>
        <taxon>Actinomycetes</taxon>
        <taxon>Mycobacteriales</taxon>
        <taxon>Mycobacteriaceae</taxon>
        <taxon>Mycolicibacterium</taxon>
    </lineage>
</organism>
<accession>A0A1X0D6B1</accession>
<evidence type="ECO:0000256" key="1">
    <source>
        <dbReference type="SAM" id="MobiDB-lite"/>
    </source>
</evidence>
<keyword evidence="2" id="KW-0808">Transferase</keyword>
<name>A0A1X0D6B1_9MYCO</name>
<protein>
    <submittedName>
        <fullName evidence="2">CoA transferase</fullName>
    </submittedName>
</protein>
<dbReference type="EMBL" id="MVHP01000006">
    <property type="protein sequence ID" value="ORA67280.1"/>
    <property type="molecule type" value="Genomic_DNA"/>
</dbReference>
<dbReference type="InterPro" id="IPR003673">
    <property type="entry name" value="CoA-Trfase_fam_III"/>
</dbReference>
<dbReference type="STRING" id="81858.BST23_08000"/>
<dbReference type="InterPro" id="IPR023606">
    <property type="entry name" value="CoA-Trfase_III_dom_1_sf"/>
</dbReference>
<dbReference type="PANTHER" id="PTHR48228">
    <property type="entry name" value="SUCCINYL-COA--D-CITRAMALATE COA-TRANSFERASE"/>
    <property type="match status" value="1"/>
</dbReference>
<comment type="caution">
    <text evidence="2">The sequence shown here is derived from an EMBL/GenBank/DDBJ whole genome shotgun (WGS) entry which is preliminary data.</text>
</comment>
<dbReference type="OrthoDB" id="4909260at2"/>
<feature type="region of interest" description="Disordered" evidence="1">
    <location>
        <begin position="335"/>
        <end position="354"/>
    </location>
</feature>
<dbReference type="InterPro" id="IPR050509">
    <property type="entry name" value="CoA-transferase_III"/>
</dbReference>
<dbReference type="SUPFAM" id="SSF89796">
    <property type="entry name" value="CoA-transferase family III (CaiB/BaiF)"/>
    <property type="match status" value="1"/>
</dbReference>
<sequence>MASLVVPLALLSRARRVAEAFAALTGVGVDAGELVAGRATMLGLAPKGRVSAGGATHLMPSRDDGWCALTLSRPDDVEAVPALLQRDTVDDDPWPAVHRWVAANDAADVTERARLLGLPVAALGETPAGPPRRYPFGAATTPRGAAGLLVADLSSMWAGPLCGQLLARAGATVVKVESITRPDGARSGPPAFFDWMNHGKLSYDADFDRPGPLKALLSAADVVIESSRPAALARRGLGPTDVQPRDGRVWLRITGHGTEGDRANWVAFGDDAAVSGCLIGGTPADPVFCGDAIADPLTGLQAALTVAESLRDGGGELIEMSMAAVAASYAELPDDGETQCTATPQPSGPAAPLGADNAAVEQMLADWGLASC</sequence>
<dbReference type="RefSeq" id="WP_083042752.1">
    <property type="nucleotide sequence ID" value="NZ_MVHP01000006.1"/>
</dbReference>
<reference evidence="2 3" key="1">
    <citation type="submission" date="2017-02" db="EMBL/GenBank/DDBJ databases">
        <title>The new phylogeny of genus Mycobacterium.</title>
        <authorList>
            <person name="Tortoli E."/>
            <person name="Trovato A."/>
            <person name="Cirillo D.M."/>
        </authorList>
    </citation>
    <scope>NUCLEOTIDE SEQUENCE [LARGE SCALE GENOMIC DNA]</scope>
    <source>
        <strain evidence="2 3">FI-09383</strain>
    </source>
</reference>